<dbReference type="GO" id="GO:0004644">
    <property type="term" value="F:phosphoribosylglycinamide formyltransferase activity"/>
    <property type="evidence" value="ECO:0007669"/>
    <property type="project" value="UniProtKB-EC"/>
</dbReference>
<evidence type="ECO:0000256" key="4">
    <source>
        <dbReference type="ARBA" id="ARBA00022755"/>
    </source>
</evidence>
<evidence type="ECO:0000256" key="1">
    <source>
        <dbReference type="ARBA" id="ARBA00005054"/>
    </source>
</evidence>
<comment type="pathway">
    <text evidence="1">Purine metabolism; IMP biosynthesis via de novo pathway; N(2)-formyl-N(1)-(5-phospho-D-ribosyl)glycinamide from N(1)-(5-phospho-D-ribosyl)glycinamide (10-formyl THF route): step 1/1.</text>
</comment>
<reference evidence="6" key="1">
    <citation type="submission" date="2018-06" db="EMBL/GenBank/DDBJ databases">
        <authorList>
            <person name="Zhirakovskaya E."/>
        </authorList>
    </citation>
    <scope>NUCLEOTIDE SEQUENCE</scope>
</reference>
<dbReference type="InterPro" id="IPR036477">
    <property type="entry name" value="Formyl_transf_N_sf"/>
</dbReference>
<dbReference type="EC" id="2.1.2.2" evidence="2"/>
<dbReference type="AlphaFoldDB" id="A0A3B1DSK1"/>
<dbReference type="InterPro" id="IPR002376">
    <property type="entry name" value="Formyl_transf_N"/>
</dbReference>
<keyword evidence="4" id="KW-0658">Purine biosynthesis</keyword>
<evidence type="ECO:0000256" key="3">
    <source>
        <dbReference type="ARBA" id="ARBA00022679"/>
    </source>
</evidence>
<keyword evidence="3 6" id="KW-0808">Transferase</keyword>
<accession>A0A3B1DSK1</accession>
<evidence type="ECO:0000259" key="5">
    <source>
        <dbReference type="Pfam" id="PF00551"/>
    </source>
</evidence>
<name>A0A3B1DSK1_9ZZZZ</name>
<proteinExistence type="inferred from homology"/>
<dbReference type="PANTHER" id="PTHR43369:SF2">
    <property type="entry name" value="PHOSPHORIBOSYLGLYCINAMIDE FORMYLTRANSFERASE"/>
    <property type="match status" value="1"/>
</dbReference>
<evidence type="ECO:0000313" key="6">
    <source>
        <dbReference type="EMBL" id="VAX38090.1"/>
    </source>
</evidence>
<dbReference type="GO" id="GO:0005737">
    <property type="term" value="C:cytoplasm"/>
    <property type="evidence" value="ECO:0007669"/>
    <property type="project" value="TreeGrafter"/>
</dbReference>
<dbReference type="CDD" id="cd08645">
    <property type="entry name" value="FMT_core_GART"/>
    <property type="match status" value="1"/>
</dbReference>
<dbReference type="NCBIfam" id="TIGR00639">
    <property type="entry name" value="PurN"/>
    <property type="match status" value="1"/>
</dbReference>
<dbReference type="HAMAP" id="MF_01930">
    <property type="entry name" value="PurN"/>
    <property type="match status" value="1"/>
</dbReference>
<dbReference type="Pfam" id="PF00551">
    <property type="entry name" value="Formyl_trans_N"/>
    <property type="match status" value="1"/>
</dbReference>
<feature type="domain" description="Formyl transferase N-terminal" evidence="5">
    <location>
        <begin position="3"/>
        <end position="182"/>
    </location>
</feature>
<dbReference type="SUPFAM" id="SSF53328">
    <property type="entry name" value="Formyltransferase"/>
    <property type="match status" value="1"/>
</dbReference>
<evidence type="ECO:0000256" key="2">
    <source>
        <dbReference type="ARBA" id="ARBA00012254"/>
    </source>
</evidence>
<protein>
    <recommendedName>
        <fullName evidence="2">phosphoribosylglycinamide formyltransferase 1</fullName>
        <ecNumber evidence="2">2.1.2.2</ecNumber>
    </recommendedName>
</protein>
<dbReference type="PANTHER" id="PTHR43369">
    <property type="entry name" value="PHOSPHORIBOSYLGLYCINAMIDE FORMYLTRANSFERASE"/>
    <property type="match status" value="1"/>
</dbReference>
<sequence length="201" mass="22514">MQRFAVFVSGEGTNLQAIIEAVKAGEIKAELALVFSNCRKAGALVRAQEAGIKTLFLDRKHYATPQSYERDIVIHLKDEGIDFIVLAGYMKVLSVFFIKKFPKQVLNVHPSLLPSFKGARGIKDAFTYGVKVTGVTIHIVDEKMDHGPIIMQEAIKVKEEDTLETLEEKIHKIEHRIYPKAIALFVDGRLKIGLRKAEVLS</sequence>
<dbReference type="InterPro" id="IPR004607">
    <property type="entry name" value="GART"/>
</dbReference>
<dbReference type="Gene3D" id="3.40.50.170">
    <property type="entry name" value="Formyl transferase, N-terminal domain"/>
    <property type="match status" value="1"/>
</dbReference>
<organism evidence="6">
    <name type="scientific">hydrothermal vent metagenome</name>
    <dbReference type="NCBI Taxonomy" id="652676"/>
    <lineage>
        <taxon>unclassified sequences</taxon>
        <taxon>metagenomes</taxon>
        <taxon>ecological metagenomes</taxon>
    </lineage>
</organism>
<dbReference type="GO" id="GO:0006189">
    <property type="term" value="P:'de novo' IMP biosynthetic process"/>
    <property type="evidence" value="ECO:0007669"/>
    <property type="project" value="InterPro"/>
</dbReference>
<dbReference type="EMBL" id="UOGJ01000150">
    <property type="protein sequence ID" value="VAX38090.1"/>
    <property type="molecule type" value="Genomic_DNA"/>
</dbReference>
<gene>
    <name evidence="6" type="ORF">MNBD_UNCLBAC01-1353</name>
</gene>